<organism evidence="2 3">
    <name type="scientific">Trichophyton verrucosum (strain HKI 0517)</name>
    <dbReference type="NCBI Taxonomy" id="663202"/>
    <lineage>
        <taxon>Eukaryota</taxon>
        <taxon>Fungi</taxon>
        <taxon>Dikarya</taxon>
        <taxon>Ascomycota</taxon>
        <taxon>Pezizomycotina</taxon>
        <taxon>Eurotiomycetes</taxon>
        <taxon>Eurotiomycetidae</taxon>
        <taxon>Onygenales</taxon>
        <taxon>Arthrodermataceae</taxon>
        <taxon>Trichophyton</taxon>
    </lineage>
</organism>
<dbReference type="Proteomes" id="UP000008383">
    <property type="component" value="Unassembled WGS sequence"/>
</dbReference>
<comment type="caution">
    <text evidence="2">The sequence shown here is derived from an EMBL/GenBank/DDBJ whole genome shotgun (WGS) entry which is preliminary data.</text>
</comment>
<protein>
    <submittedName>
        <fullName evidence="2">Uncharacterized protein</fullName>
    </submittedName>
</protein>
<keyword evidence="3" id="KW-1185">Reference proteome</keyword>
<evidence type="ECO:0000313" key="3">
    <source>
        <dbReference type="Proteomes" id="UP000008383"/>
    </source>
</evidence>
<feature type="compositionally biased region" description="Basic and acidic residues" evidence="1">
    <location>
        <begin position="40"/>
        <end position="49"/>
    </location>
</feature>
<feature type="compositionally biased region" description="Basic and acidic residues" evidence="1">
    <location>
        <begin position="96"/>
        <end position="110"/>
    </location>
</feature>
<dbReference type="EMBL" id="ACYE01000130">
    <property type="protein sequence ID" value="EFE42715.1"/>
    <property type="molecule type" value="Genomic_DNA"/>
</dbReference>
<dbReference type="HOGENOM" id="CLU_1705541_0_0_1"/>
<feature type="region of interest" description="Disordered" evidence="1">
    <location>
        <begin position="15"/>
        <end position="53"/>
    </location>
</feature>
<proteinExistence type="predicted"/>
<dbReference type="AlphaFoldDB" id="D4D606"/>
<evidence type="ECO:0000256" key="1">
    <source>
        <dbReference type="SAM" id="MobiDB-lite"/>
    </source>
</evidence>
<gene>
    <name evidence="2" type="ORF">TRV_02529</name>
</gene>
<reference evidence="3" key="1">
    <citation type="journal article" date="2011" name="Genome Biol.">
        <title>Comparative and functional genomics provide insights into the pathogenicity of dermatophytic fungi.</title>
        <authorList>
            <person name="Burmester A."/>
            <person name="Shelest E."/>
            <person name="Gloeckner G."/>
            <person name="Heddergott C."/>
            <person name="Schindler S."/>
            <person name="Staib P."/>
            <person name="Heidel A."/>
            <person name="Felder M."/>
            <person name="Petzold A."/>
            <person name="Szafranski K."/>
            <person name="Feuermann M."/>
            <person name="Pedruzzi I."/>
            <person name="Priebe S."/>
            <person name="Groth M."/>
            <person name="Winkler R."/>
            <person name="Li W."/>
            <person name="Kniemeyer O."/>
            <person name="Schroeckh V."/>
            <person name="Hertweck C."/>
            <person name="Hube B."/>
            <person name="White T.C."/>
            <person name="Platzer M."/>
            <person name="Guthke R."/>
            <person name="Heitman J."/>
            <person name="Woestemeyer J."/>
            <person name="Zipfel P.F."/>
            <person name="Monod M."/>
            <person name="Brakhage A.A."/>
        </authorList>
    </citation>
    <scope>NUCLEOTIDE SEQUENCE [LARGE SCALE GENOMIC DNA]</scope>
    <source>
        <strain evidence="3">HKI 0517</strain>
    </source>
</reference>
<feature type="region of interest" description="Disordered" evidence="1">
    <location>
        <begin position="94"/>
        <end position="113"/>
    </location>
</feature>
<evidence type="ECO:0000313" key="2">
    <source>
        <dbReference type="EMBL" id="EFE42715.1"/>
    </source>
</evidence>
<dbReference type="KEGG" id="tve:TRV_02529"/>
<name>D4D606_TRIVH</name>
<sequence>MKLWFRQGRKKAISRDIAEEAETMKQEPGKTQKKRSKKSRKDEQKEKGEANAAAVGAAPFSISILRTYHTALECLGGNPRVLHPRLTYNFINTSISDRDEKTAEEGDKNPHHLSLLPPLQHAVERHQLFPSVRLLSVSSSPSNLPRRSAPDHQH</sequence>
<dbReference type="RefSeq" id="XP_003023333.1">
    <property type="nucleotide sequence ID" value="XM_003023287.1"/>
</dbReference>
<accession>D4D606</accession>
<feature type="compositionally biased region" description="Basic and acidic residues" evidence="1">
    <location>
        <begin position="15"/>
        <end position="30"/>
    </location>
</feature>
<dbReference type="GeneID" id="9583352"/>